<dbReference type="EMBL" id="MFJD01000001">
    <property type="protein sequence ID" value="OGG04907.1"/>
    <property type="molecule type" value="Genomic_DNA"/>
</dbReference>
<protein>
    <submittedName>
        <fullName evidence="2">Uncharacterized protein</fullName>
    </submittedName>
</protein>
<dbReference type="Proteomes" id="UP000178448">
    <property type="component" value="Unassembled WGS sequence"/>
</dbReference>
<dbReference type="AlphaFoldDB" id="A0A1F5YY64"/>
<keyword evidence="1" id="KW-0812">Transmembrane</keyword>
<keyword evidence="1" id="KW-0472">Membrane</keyword>
<accession>A0A1F5YY64</accession>
<evidence type="ECO:0000313" key="3">
    <source>
        <dbReference type="Proteomes" id="UP000178448"/>
    </source>
</evidence>
<name>A0A1F5YY64_9BACT</name>
<comment type="caution">
    <text evidence="2">The sequence shown here is derived from an EMBL/GenBank/DDBJ whole genome shotgun (WGS) entry which is preliminary data.</text>
</comment>
<organism evidence="2 3">
    <name type="scientific">Candidatus Gottesmanbacteria bacterium RBG_16_52_11</name>
    <dbReference type="NCBI Taxonomy" id="1798374"/>
    <lineage>
        <taxon>Bacteria</taxon>
        <taxon>Candidatus Gottesmaniibacteriota</taxon>
    </lineage>
</organism>
<evidence type="ECO:0000256" key="1">
    <source>
        <dbReference type="SAM" id="Phobius"/>
    </source>
</evidence>
<keyword evidence="1" id="KW-1133">Transmembrane helix</keyword>
<sequence length="195" mass="21006">MIAKLKNLYRGLPERKPYLEFITAFLTIPVLLTVFIANVRSLRTTSADMPVPSPTAAPEITVLPVQIKSQPDSGWSPVAANPTVKTEECIREVGPVEIVSPAEGETVEGDRVDIDISYSQGDYCSAVWSYRISGSSWSEYGDKSISLLGISTGPKTLDLRIKSLASGNIVYLTRNFTVAGSVTPTPEGSPSASLR</sequence>
<gene>
    <name evidence="2" type="ORF">A2Z33_06430</name>
</gene>
<evidence type="ECO:0000313" key="2">
    <source>
        <dbReference type="EMBL" id="OGG04907.1"/>
    </source>
</evidence>
<feature type="transmembrane region" description="Helical" evidence="1">
    <location>
        <begin position="21"/>
        <end position="39"/>
    </location>
</feature>
<reference evidence="2 3" key="1">
    <citation type="journal article" date="2016" name="Nat. Commun.">
        <title>Thousands of microbial genomes shed light on interconnected biogeochemical processes in an aquifer system.</title>
        <authorList>
            <person name="Anantharaman K."/>
            <person name="Brown C.T."/>
            <person name="Hug L.A."/>
            <person name="Sharon I."/>
            <person name="Castelle C.J."/>
            <person name="Probst A.J."/>
            <person name="Thomas B.C."/>
            <person name="Singh A."/>
            <person name="Wilkins M.J."/>
            <person name="Karaoz U."/>
            <person name="Brodie E.L."/>
            <person name="Williams K.H."/>
            <person name="Hubbard S.S."/>
            <person name="Banfield J.F."/>
        </authorList>
    </citation>
    <scope>NUCLEOTIDE SEQUENCE [LARGE SCALE GENOMIC DNA]</scope>
</reference>
<proteinExistence type="predicted"/>